<feature type="transmembrane region" description="Helical" evidence="1">
    <location>
        <begin position="189"/>
        <end position="206"/>
    </location>
</feature>
<feature type="transmembrane region" description="Helical" evidence="1">
    <location>
        <begin position="282"/>
        <end position="298"/>
    </location>
</feature>
<protein>
    <submittedName>
        <fullName evidence="2">ABC transporter permease</fullName>
    </submittedName>
</protein>
<feature type="transmembrane region" description="Helical" evidence="1">
    <location>
        <begin position="57"/>
        <end position="74"/>
    </location>
</feature>
<evidence type="ECO:0000313" key="3">
    <source>
        <dbReference type="Proteomes" id="UP001580346"/>
    </source>
</evidence>
<feature type="transmembrane region" description="Helical" evidence="1">
    <location>
        <begin position="164"/>
        <end position="183"/>
    </location>
</feature>
<dbReference type="Pfam" id="PF05975">
    <property type="entry name" value="EcsB"/>
    <property type="match status" value="1"/>
</dbReference>
<accession>A0ABV5ATL4</accession>
<feature type="transmembrane region" description="Helical" evidence="1">
    <location>
        <begin position="304"/>
        <end position="321"/>
    </location>
</feature>
<reference evidence="2 3" key="1">
    <citation type="submission" date="2024-09" db="EMBL/GenBank/DDBJ databases">
        <title>Paenibacillus zeirhizospherea sp. nov., isolated from surface of the maize (Zea mays) roots in a horticulture field, Hungary.</title>
        <authorList>
            <person name="Marton D."/>
            <person name="Farkas M."/>
            <person name="Bedics A."/>
            <person name="Toth E."/>
            <person name="Tancsics A."/>
            <person name="Boka K."/>
            <person name="Maroti G."/>
            <person name="Kriszt B."/>
            <person name="Cserhati M."/>
        </authorList>
    </citation>
    <scope>NUCLEOTIDE SEQUENCE [LARGE SCALE GENOMIC DNA]</scope>
    <source>
        <strain evidence="2 3">KCTC 33519</strain>
    </source>
</reference>
<feature type="transmembrane region" description="Helical" evidence="1">
    <location>
        <begin position="21"/>
        <end position="45"/>
    </location>
</feature>
<organism evidence="2 3">
    <name type="scientific">Paenibacillus enshidis</name>
    <dbReference type="NCBI Taxonomy" id="1458439"/>
    <lineage>
        <taxon>Bacteria</taxon>
        <taxon>Bacillati</taxon>
        <taxon>Bacillota</taxon>
        <taxon>Bacilli</taxon>
        <taxon>Bacillales</taxon>
        <taxon>Paenibacillaceae</taxon>
        <taxon>Paenibacillus</taxon>
    </lineage>
</organism>
<dbReference type="EMBL" id="JBHHMI010000007">
    <property type="protein sequence ID" value="MFB5267199.1"/>
    <property type="molecule type" value="Genomic_DNA"/>
</dbReference>
<dbReference type="InterPro" id="IPR010288">
    <property type="entry name" value="EcsB_ABC"/>
</dbReference>
<name>A0ABV5ATL4_9BACL</name>
<evidence type="ECO:0000256" key="1">
    <source>
        <dbReference type="SAM" id="Phobius"/>
    </source>
</evidence>
<proteinExistence type="predicted"/>
<dbReference type="PIRSF" id="PIRSF037259">
    <property type="entry name" value="EcsB_ABC"/>
    <property type="match status" value="1"/>
</dbReference>
<keyword evidence="1" id="KW-0472">Membrane</keyword>
<dbReference type="Proteomes" id="UP001580346">
    <property type="component" value="Unassembled WGS sequence"/>
</dbReference>
<feature type="transmembrane region" description="Helical" evidence="1">
    <location>
        <begin position="369"/>
        <end position="388"/>
    </location>
</feature>
<keyword evidence="3" id="KW-1185">Reference proteome</keyword>
<evidence type="ECO:0000313" key="2">
    <source>
        <dbReference type="EMBL" id="MFB5267199.1"/>
    </source>
</evidence>
<keyword evidence="1" id="KW-1133">Transmembrane helix</keyword>
<sequence>MDLKALRRQRRAVFWGQVLPYLGYVMQSGLAVLFMAFLITFAAWYTSLILHLPPDLPIRWIMLLLAVPAAWSSFRTYLNDADIVFLRPQEYRLHVYFSGTRISGVVYKIIGMLLLFMLLWPLYIRSDEAARPLLPFVLLLVLLKLLFSYGGWQELHMASRSTAGVYRLLRWVLAVLTIGAWLWQPPLRSLPFILLAAALYYVVLRLPTKHKVPWEHLIRVEQAQAGRVMRTLSWFVDVPAWTQRVTRRPWLAWLGSRIPWSREAAYRYLLVKTFARTEPAGIVIRLMILGLLLIWILSGGWAGSAVYLLFVFLIGVQLAALRRSHRDSLWLQLYPIPESARGNAFLHFYMQIMLPAAVVLWLPLLVGGAGRWSSVWLSLAAGLLLILLQRRMQAKKWARNADEE</sequence>
<feature type="transmembrane region" description="Helical" evidence="1">
    <location>
        <begin position="342"/>
        <end position="363"/>
    </location>
</feature>
<feature type="transmembrane region" description="Helical" evidence="1">
    <location>
        <begin position="132"/>
        <end position="152"/>
    </location>
</feature>
<dbReference type="RefSeq" id="WP_375355167.1">
    <property type="nucleotide sequence ID" value="NZ_JBHHMI010000007.1"/>
</dbReference>
<feature type="transmembrane region" description="Helical" evidence="1">
    <location>
        <begin position="95"/>
        <end position="120"/>
    </location>
</feature>
<comment type="caution">
    <text evidence="2">The sequence shown here is derived from an EMBL/GenBank/DDBJ whole genome shotgun (WGS) entry which is preliminary data.</text>
</comment>
<gene>
    <name evidence="2" type="ORF">ACE41H_10435</name>
</gene>
<keyword evidence="1" id="KW-0812">Transmembrane</keyword>